<name>A0A0W0TC20_9GAMM</name>
<proteinExistence type="predicted"/>
<sequence length="69" mass="7986">MKKIYHGIAFECSALESNGMYRGFCAFVFHNNQYSYVIKKSVNEIAKTKEEAENQAIQLAKNYIERGLF</sequence>
<dbReference type="RefSeq" id="WP_058494858.1">
    <property type="nucleotide sequence ID" value="NZ_CAAAIU010000003.1"/>
</dbReference>
<dbReference type="EMBL" id="LNXY01000003">
    <property type="protein sequence ID" value="KTC93137.1"/>
    <property type="molecule type" value="Genomic_DNA"/>
</dbReference>
<protein>
    <submittedName>
        <fullName evidence="1">Uncharacterized protein</fullName>
    </submittedName>
</protein>
<comment type="caution">
    <text evidence="1">The sequence shown here is derived from an EMBL/GenBank/DDBJ whole genome shotgun (WGS) entry which is preliminary data.</text>
</comment>
<dbReference type="Proteomes" id="UP000054736">
    <property type="component" value="Unassembled WGS sequence"/>
</dbReference>
<reference evidence="1 2" key="1">
    <citation type="submission" date="2015-11" db="EMBL/GenBank/DDBJ databases">
        <title>Genomic analysis of 38 Legionella species identifies large and diverse effector repertoires.</title>
        <authorList>
            <person name="Burstein D."/>
            <person name="Amaro F."/>
            <person name="Zusman T."/>
            <person name="Lifshitz Z."/>
            <person name="Cohen O."/>
            <person name="Gilbert J.A."/>
            <person name="Pupko T."/>
            <person name="Shuman H.A."/>
            <person name="Segal G."/>
        </authorList>
    </citation>
    <scope>NUCLEOTIDE SEQUENCE [LARGE SCALE GENOMIC DNA]</scope>
    <source>
        <strain evidence="1 2">ATCC 700990</strain>
    </source>
</reference>
<dbReference type="OrthoDB" id="5642634at2"/>
<dbReference type="PATRIC" id="fig|1212489.4.peg.525"/>
<gene>
    <name evidence="1" type="ORF">Ldro_0508</name>
</gene>
<evidence type="ECO:0000313" key="1">
    <source>
        <dbReference type="EMBL" id="KTC93137.1"/>
    </source>
</evidence>
<evidence type="ECO:0000313" key="2">
    <source>
        <dbReference type="Proteomes" id="UP000054736"/>
    </source>
</evidence>
<accession>A0A0W0TC20</accession>
<keyword evidence="2" id="KW-1185">Reference proteome</keyword>
<organism evidence="1 2">
    <name type="scientific">Legionella drozanskii LLAP-1</name>
    <dbReference type="NCBI Taxonomy" id="1212489"/>
    <lineage>
        <taxon>Bacteria</taxon>
        <taxon>Pseudomonadati</taxon>
        <taxon>Pseudomonadota</taxon>
        <taxon>Gammaproteobacteria</taxon>
        <taxon>Legionellales</taxon>
        <taxon>Legionellaceae</taxon>
        <taxon>Legionella</taxon>
    </lineage>
</organism>
<dbReference type="AlphaFoldDB" id="A0A0W0TC20"/>